<dbReference type="EMBL" id="PEKM01000001">
    <property type="protein sequence ID" value="PIK18825.1"/>
    <property type="molecule type" value="Genomic_DNA"/>
</dbReference>
<keyword evidence="1" id="KW-0472">Membrane</keyword>
<gene>
    <name evidence="2" type="ORF">CTI16_06955</name>
</gene>
<proteinExistence type="predicted"/>
<keyword evidence="1" id="KW-1133">Transmembrane helix</keyword>
<reference evidence="2 3" key="1">
    <citation type="submission" date="2017-11" db="EMBL/GenBank/DDBJ databases">
        <title>Genome sequencing of Prevotella intermedia KCOM 1101.</title>
        <authorList>
            <person name="Kook J.-K."/>
            <person name="Park S.-N."/>
            <person name="Lim Y.K."/>
        </authorList>
    </citation>
    <scope>NUCLEOTIDE SEQUENCE [LARGE SCALE GENOMIC DNA]</scope>
    <source>
        <strain evidence="2 3">KCOM 1101</strain>
    </source>
</reference>
<dbReference type="RefSeq" id="WP_099891884.1">
    <property type="nucleotide sequence ID" value="NZ_CP024732.1"/>
</dbReference>
<name>A0AAJ3RK51_PREIN</name>
<dbReference type="AlphaFoldDB" id="A0AAJ3RK51"/>
<dbReference type="Proteomes" id="UP000229111">
    <property type="component" value="Unassembled WGS sequence"/>
</dbReference>
<accession>A0AAJ3RK51</accession>
<organism evidence="2 3">
    <name type="scientific">Prevotella intermedia</name>
    <dbReference type="NCBI Taxonomy" id="28131"/>
    <lineage>
        <taxon>Bacteria</taxon>
        <taxon>Pseudomonadati</taxon>
        <taxon>Bacteroidota</taxon>
        <taxon>Bacteroidia</taxon>
        <taxon>Bacteroidales</taxon>
        <taxon>Prevotellaceae</taxon>
        <taxon>Prevotella</taxon>
    </lineage>
</organism>
<evidence type="ECO:0000313" key="3">
    <source>
        <dbReference type="Proteomes" id="UP000229111"/>
    </source>
</evidence>
<evidence type="ECO:0000313" key="2">
    <source>
        <dbReference type="EMBL" id="PIK18825.1"/>
    </source>
</evidence>
<feature type="transmembrane region" description="Helical" evidence="1">
    <location>
        <begin position="26"/>
        <end position="45"/>
    </location>
</feature>
<sequence>MNNLGHNMSNLKNLISKVDYTPKNNIQYAELAIVGIVFIVAWLGGKGIDAIQSINNANAAA</sequence>
<protein>
    <submittedName>
        <fullName evidence="2">Uncharacterized protein</fullName>
    </submittedName>
</protein>
<keyword evidence="1" id="KW-0812">Transmembrane</keyword>
<evidence type="ECO:0000256" key="1">
    <source>
        <dbReference type="SAM" id="Phobius"/>
    </source>
</evidence>
<comment type="caution">
    <text evidence="2">The sequence shown here is derived from an EMBL/GenBank/DDBJ whole genome shotgun (WGS) entry which is preliminary data.</text>
</comment>